<accession>A0A507CSN2</accession>
<dbReference type="Gene3D" id="3.20.20.70">
    <property type="entry name" value="Aldolase class I"/>
    <property type="match status" value="2"/>
</dbReference>
<dbReference type="PANTHER" id="PTHR32332:SF31">
    <property type="entry name" value="2-NITROPROPANE DIOXYGENASE FAMILY, PUTATIVE (AFU_ORTHOLOGUE AFUA_2G09850)-RELATED"/>
    <property type="match status" value="1"/>
</dbReference>
<dbReference type="PANTHER" id="PTHR32332">
    <property type="entry name" value="2-NITROPROPANE DIOXYGENASE"/>
    <property type="match status" value="1"/>
</dbReference>
<gene>
    <name evidence="2" type="ORF">CcCBS67573_g10536</name>
</gene>
<feature type="region of interest" description="Disordered" evidence="1">
    <location>
        <begin position="285"/>
        <end position="316"/>
    </location>
</feature>
<reference evidence="2 3" key="1">
    <citation type="journal article" date="2019" name="Sci. Rep.">
        <title>Comparative genomics of chytrid fungi reveal insights into the obligate biotrophic and pathogenic lifestyle of Synchytrium endobioticum.</title>
        <authorList>
            <person name="van de Vossenberg B.T.L.H."/>
            <person name="Warris S."/>
            <person name="Nguyen H.D.T."/>
            <person name="van Gent-Pelzer M.P.E."/>
            <person name="Joly D.L."/>
            <person name="van de Geest H.C."/>
            <person name="Bonants P.J.M."/>
            <person name="Smith D.S."/>
            <person name="Levesque C.A."/>
            <person name="van der Lee T.A.J."/>
        </authorList>
    </citation>
    <scope>NUCLEOTIDE SEQUENCE [LARGE SCALE GENOMIC DNA]</scope>
    <source>
        <strain evidence="2 3">CBS 675.73</strain>
    </source>
</reference>
<comment type="caution">
    <text evidence="2">The sequence shown here is derived from an EMBL/GenBank/DDBJ whole genome shotgun (WGS) entry which is preliminary data.</text>
</comment>
<dbReference type="SUPFAM" id="SSF51412">
    <property type="entry name" value="Inosine monophosphate dehydrogenase (IMPDH)"/>
    <property type="match status" value="1"/>
</dbReference>
<keyword evidence="3" id="KW-1185">Reference proteome</keyword>
<sequence length="370" mass="40540">QCTIVALYPGVVYSPIDPVFLPSISNHYVLQRMDSSTIDGKHSGLSKYMFKSIWKRENRITYDRGWLDLRKQGDCLSWSAGQLINNALNSATDANVVYNEFTLDLSFPAEYRAVIPNVPYAPEAADIHGIALVTTQDLVFEKMDQQVELLASYQSVHDGGYSQGGEGGGHTGDVATSILIPKVVDLCKGHKSKLHGGPIYVVAAGGIFGGRAGAPKRHQEAVVGAGFHDTHRTLIYTGRPLRILKNWYSNNWEDNRQAELKELPAEGKIPAIWEAEQMDAAIAKRQSSTNNKDLEAKSDAKKQAKKESDEEDEGMDLDEMAMSARPLLMGQVAGAIQDIKPAKEIVEEMVSDAIRVLKQNAALISGSSKL</sequence>
<evidence type="ECO:0000313" key="3">
    <source>
        <dbReference type="Proteomes" id="UP000320333"/>
    </source>
</evidence>
<dbReference type="Proteomes" id="UP000320333">
    <property type="component" value="Unassembled WGS sequence"/>
</dbReference>
<protein>
    <submittedName>
        <fullName evidence="2">Uncharacterized protein</fullName>
    </submittedName>
</protein>
<feature type="non-terminal residue" evidence="2">
    <location>
        <position position="1"/>
    </location>
</feature>
<dbReference type="EMBL" id="QEAP01001670">
    <property type="protein sequence ID" value="TPX42070.1"/>
    <property type="molecule type" value="Genomic_DNA"/>
</dbReference>
<evidence type="ECO:0000256" key="1">
    <source>
        <dbReference type="SAM" id="MobiDB-lite"/>
    </source>
</evidence>
<feature type="compositionally biased region" description="Basic and acidic residues" evidence="1">
    <location>
        <begin position="292"/>
        <end position="308"/>
    </location>
</feature>
<name>A0A507CSN2_9FUNG</name>
<dbReference type="InterPro" id="IPR013785">
    <property type="entry name" value="Aldolase_TIM"/>
</dbReference>
<dbReference type="OrthoDB" id="10265891at2759"/>
<proteinExistence type="predicted"/>
<dbReference type="AlphaFoldDB" id="A0A507CSN2"/>
<organism evidence="2 3">
    <name type="scientific">Chytriomyces confervae</name>
    <dbReference type="NCBI Taxonomy" id="246404"/>
    <lineage>
        <taxon>Eukaryota</taxon>
        <taxon>Fungi</taxon>
        <taxon>Fungi incertae sedis</taxon>
        <taxon>Chytridiomycota</taxon>
        <taxon>Chytridiomycota incertae sedis</taxon>
        <taxon>Chytridiomycetes</taxon>
        <taxon>Chytridiales</taxon>
        <taxon>Chytriomycetaceae</taxon>
        <taxon>Chytriomyces</taxon>
    </lineage>
</organism>
<evidence type="ECO:0000313" key="2">
    <source>
        <dbReference type="EMBL" id="TPX42070.1"/>
    </source>
</evidence>